<name>A0A1X0QCU2_9MICR</name>
<proteinExistence type="predicted"/>
<keyword evidence="2" id="KW-1133">Transmembrane helix</keyword>
<dbReference type="Proteomes" id="UP000192356">
    <property type="component" value="Unassembled WGS sequence"/>
</dbReference>
<evidence type="ECO:0000256" key="1">
    <source>
        <dbReference type="SAM" id="MobiDB-lite"/>
    </source>
</evidence>
<dbReference type="VEuPathDB" id="MicrosporidiaDB:HERIO_555"/>
<organism evidence="3 4">
    <name type="scientific">Hepatospora eriocheir</name>
    <dbReference type="NCBI Taxonomy" id="1081669"/>
    <lineage>
        <taxon>Eukaryota</taxon>
        <taxon>Fungi</taxon>
        <taxon>Fungi incertae sedis</taxon>
        <taxon>Microsporidia</taxon>
        <taxon>Hepatosporidae</taxon>
        <taxon>Hepatospora</taxon>
    </lineage>
</organism>
<dbReference type="EMBL" id="LVKB01000017">
    <property type="protein sequence ID" value="ORD97597.1"/>
    <property type="molecule type" value="Genomic_DNA"/>
</dbReference>
<dbReference type="AlphaFoldDB" id="A0A1X0QCU2"/>
<feature type="compositionally biased region" description="Basic and acidic residues" evidence="1">
    <location>
        <begin position="605"/>
        <end position="633"/>
    </location>
</feature>
<sequence>MKHVLMLHKNKHVCFIIKLVMLSIILLLRNILGWKVLYDIEVGEGSRMYVRQNDKYLSVKKGNHMSIYLKDLTEASEFSMINPSQDDKTRYIKLSSDQKYVINKHTSDDSLVHLVNEAEKSYNRRFFIERNENQRIRFRVKFKDTYRCLENLNGKIIGGPCDEEKGSQQFEILSFSLPPSNYSSKRIVNSLRNTEIYLVAHNGHALSQKGNGLKFEYYQQPVKFFVEAVDEFYRFKHINPDNYVVYLDTDHPKNMHFHSDDKKTTKKFHIEPTNDNKVKIIDSIKGRCLCLDEIDSNRFNMEDCNSAKSNQEFVFSVESPYSNRFYLARVNIDNAKFFTKEGDDLVLNSHPGKAVQIKTMPINENEGDDSSEVQCKIMIFDENNLFYLNNDGSEGLKIQDTFSTPWLVTDIKKSNEIRISDIEGKNCLTAPNINSPNDDFKLYRCSSHAINTQFFKKHTDPVVLLAELRDEKKKRLEHTHHINSFPVKVKSKKDDETTKIREEYNRKKLELDKLEKKLEESESPRNKPIDYIAVPRYRMSNYKLDNLEPISERKRKKLFDEDRADEIPFSYEHGEFNSPNLKGGILLDKNNNDLNKDDDNEEEKTDNKNNNEDDKINEEEKIDNKNNNEEEKKKEVAEAIAKLADLDRKNHARNLINQKNNLKSNNTHSHNDNKNKKLKDLKGLKSKSSNSKSSSSKGGSIVITTTKTTSSKSYLVEPSDNQLEHINLLDSFESLKNFIDN</sequence>
<protein>
    <submittedName>
        <fullName evidence="3">Uncharacterized protein</fullName>
    </submittedName>
</protein>
<keyword evidence="2" id="KW-0812">Transmembrane</keyword>
<feature type="compositionally biased region" description="Low complexity" evidence="1">
    <location>
        <begin position="686"/>
        <end position="713"/>
    </location>
</feature>
<reference evidence="3 4" key="1">
    <citation type="journal article" date="2017" name="Environ. Microbiol.">
        <title>Decay of the glycolytic pathway and adaptation to intranuclear parasitism within Enterocytozoonidae microsporidia.</title>
        <authorList>
            <person name="Wiredu Boakye D."/>
            <person name="Jaroenlak P."/>
            <person name="Prachumwat A."/>
            <person name="Williams T.A."/>
            <person name="Bateman K.S."/>
            <person name="Itsathitphaisarn O."/>
            <person name="Sritunyalucksana K."/>
            <person name="Paszkiewicz K.H."/>
            <person name="Moore K.A."/>
            <person name="Stentiford G.D."/>
            <person name="Williams B.A."/>
        </authorList>
    </citation>
    <scope>NUCLEOTIDE SEQUENCE [LARGE SCALE GENOMIC DNA]</scope>
    <source>
        <strain evidence="3 4">GB1</strain>
    </source>
</reference>
<evidence type="ECO:0000256" key="2">
    <source>
        <dbReference type="SAM" id="Phobius"/>
    </source>
</evidence>
<evidence type="ECO:0000313" key="4">
    <source>
        <dbReference type="Proteomes" id="UP000192356"/>
    </source>
</evidence>
<dbReference type="VEuPathDB" id="MicrosporidiaDB:A0H76_2270"/>
<feature type="region of interest" description="Disordered" evidence="1">
    <location>
        <begin position="656"/>
        <end position="717"/>
    </location>
</feature>
<gene>
    <name evidence="3" type="ORF">HERIO_555</name>
</gene>
<feature type="region of interest" description="Disordered" evidence="1">
    <location>
        <begin position="570"/>
        <end position="633"/>
    </location>
</feature>
<feature type="compositionally biased region" description="Basic and acidic residues" evidence="1">
    <location>
        <begin position="669"/>
        <end position="683"/>
    </location>
</feature>
<comment type="caution">
    <text evidence="3">The sequence shown here is derived from an EMBL/GenBank/DDBJ whole genome shotgun (WGS) entry which is preliminary data.</text>
</comment>
<evidence type="ECO:0000313" key="3">
    <source>
        <dbReference type="EMBL" id="ORD97597.1"/>
    </source>
</evidence>
<dbReference type="VEuPathDB" id="MicrosporidiaDB:A0H76_2269"/>
<dbReference type="VEuPathDB" id="MicrosporidiaDB:A0H76_2996"/>
<feature type="compositionally biased region" description="Polar residues" evidence="1">
    <location>
        <begin position="656"/>
        <end position="668"/>
    </location>
</feature>
<feature type="transmembrane region" description="Helical" evidence="2">
    <location>
        <begin position="12"/>
        <end position="32"/>
    </location>
</feature>
<keyword evidence="2" id="KW-0472">Membrane</keyword>
<accession>A0A1X0QCU2</accession>
<keyword evidence="4" id="KW-1185">Reference proteome</keyword>